<protein>
    <recommendedName>
        <fullName evidence="5 6">Diaminopimelate decarboxylase</fullName>
        <shortName evidence="5">DAP decarboxylase</shortName>
        <shortName evidence="5">DAPDC</shortName>
        <ecNumber evidence="5 6">4.1.1.20</ecNumber>
    </recommendedName>
</protein>
<evidence type="ECO:0000313" key="10">
    <source>
        <dbReference type="EMBL" id="QGX94047.1"/>
    </source>
</evidence>
<dbReference type="SUPFAM" id="SSF50621">
    <property type="entry name" value="Alanine racemase C-terminal domain-like"/>
    <property type="match status" value="1"/>
</dbReference>
<comment type="function">
    <text evidence="5">Specifically catalyzes the decarboxylation of meso-diaminopimelate (meso-DAP) to L-lysine.</text>
</comment>
<dbReference type="InterPro" id="IPR022653">
    <property type="entry name" value="De-COase2_pyr-phos_BS"/>
</dbReference>
<evidence type="ECO:0000256" key="7">
    <source>
        <dbReference type="PIRSR" id="PIRSR600183-50"/>
    </source>
</evidence>
<dbReference type="PANTHER" id="PTHR43727:SF2">
    <property type="entry name" value="GROUP IV DECARBOXYLASE"/>
    <property type="match status" value="1"/>
</dbReference>
<dbReference type="InterPro" id="IPR029066">
    <property type="entry name" value="PLP-binding_barrel"/>
</dbReference>
<feature type="binding site" evidence="5">
    <location>
        <position position="273"/>
    </location>
    <ligand>
        <name>substrate</name>
    </ligand>
</feature>
<feature type="modified residue" description="N6-(pyridoxal phosphate)lysine" evidence="5 7">
    <location>
        <position position="63"/>
    </location>
</feature>
<dbReference type="OrthoDB" id="18565at2157"/>
<keyword evidence="2 5" id="KW-0210">Decarboxylase</keyword>
<dbReference type="InterPro" id="IPR022657">
    <property type="entry name" value="De-COase2_CS"/>
</dbReference>
<comment type="similarity">
    <text evidence="5">Belongs to the Orn/Lys/Arg decarboxylase class-II family. LysA subfamily.</text>
</comment>
<feature type="domain" description="Orn/DAP/Arg decarboxylase 2 N-terminal" evidence="9">
    <location>
        <begin position="40"/>
        <end position="277"/>
    </location>
</feature>
<feature type="binding site" evidence="5">
    <location>
        <position position="320"/>
    </location>
    <ligand>
        <name>substrate</name>
    </ligand>
</feature>
<dbReference type="InterPro" id="IPR000183">
    <property type="entry name" value="Orn/DAP/Arg_de-COase"/>
</dbReference>
<dbReference type="Proteomes" id="UP000428325">
    <property type="component" value="Chromosome"/>
</dbReference>
<feature type="binding site" evidence="5">
    <location>
        <position position="235"/>
    </location>
    <ligand>
        <name>pyridoxal 5'-phosphate</name>
        <dbReference type="ChEBI" id="CHEBI:597326"/>
    </ligand>
</feature>
<name>A0A6B9F6L0_9EURY</name>
<dbReference type="EMBL" id="CP034345">
    <property type="protein sequence ID" value="QGX94047.1"/>
    <property type="molecule type" value="Genomic_DNA"/>
</dbReference>
<keyword evidence="4 5" id="KW-0456">Lyase</keyword>
<keyword evidence="11" id="KW-1185">Reference proteome</keyword>
<dbReference type="PRINTS" id="PR01179">
    <property type="entry name" value="ODADCRBXLASE"/>
</dbReference>
<evidence type="ECO:0000259" key="9">
    <source>
        <dbReference type="Pfam" id="PF02784"/>
    </source>
</evidence>
<reference evidence="10 11" key="1">
    <citation type="submission" date="2018-12" db="EMBL/GenBank/DDBJ databases">
        <title>Complete genome sequence of Haloplanus rallus MBLA0036.</title>
        <authorList>
            <person name="Nam Y.-d."/>
            <person name="Kang J."/>
            <person name="Chung W.-H."/>
            <person name="Park Y.S."/>
        </authorList>
    </citation>
    <scope>NUCLEOTIDE SEQUENCE [LARGE SCALE GENOMIC DNA]</scope>
    <source>
        <strain evidence="10 11">MBLA0036</strain>
    </source>
</reference>
<proteinExistence type="inferred from homology"/>
<dbReference type="Gene3D" id="2.40.37.10">
    <property type="entry name" value="Lyase, Ornithine Decarboxylase, Chain A, domain 1"/>
    <property type="match status" value="1"/>
</dbReference>
<evidence type="ECO:0000256" key="8">
    <source>
        <dbReference type="RuleBase" id="RU003738"/>
    </source>
</evidence>
<dbReference type="GO" id="GO:0030170">
    <property type="term" value="F:pyridoxal phosphate binding"/>
    <property type="evidence" value="ECO:0007669"/>
    <property type="project" value="UniProtKB-UniRule"/>
</dbReference>
<feature type="binding site" evidence="5">
    <location>
        <position position="316"/>
    </location>
    <ligand>
        <name>substrate</name>
    </ligand>
</feature>
<evidence type="ECO:0000256" key="3">
    <source>
        <dbReference type="ARBA" id="ARBA00022898"/>
    </source>
</evidence>
<sequence length="417" mass="44051">MSGEAADTGPAVRRLADWSAADLRDLAAEYDTPLYVTDRDRVRENAARLRAAFPDADVHYAVKAHTGRAVLEVVREAGLGAECASAGEVVRALDAGFEAVQYTAVNPPAADLDVVVDRWRAGADLTVVAGARDTLDRLRERGFDGRLAVRVNPGVGAGHHEKVTTGGHAKFGVPYDRAAEVVADARADFDVVGIHAHAGSGISGEDLSAHRELVARMGELAREVGDLEFVDVGGGFGVPYREDEPPLDLPAVADATREALGAVDAQLAVEPGRYVVADAGVLLTRVNTVKPVDDAGATGAVPVVAGVDAGMTTLLRPAMYDAYHAIRNLTDDRPERPVTVAGPVCETADLFCEGRSMPSPRRGDLLAVGNAGAYGYEMASTYNSRPRPAEVVRDGDGTRLARERETIADVTALEVER</sequence>
<dbReference type="PROSITE" id="PS00878">
    <property type="entry name" value="ODR_DC_2_1"/>
    <property type="match status" value="1"/>
</dbReference>
<dbReference type="GO" id="GO:0008836">
    <property type="term" value="F:diaminopimelate decarboxylase activity"/>
    <property type="evidence" value="ECO:0007669"/>
    <property type="project" value="UniProtKB-UniRule"/>
</dbReference>
<evidence type="ECO:0000256" key="5">
    <source>
        <dbReference type="HAMAP-Rule" id="MF_02120"/>
    </source>
</evidence>
<dbReference type="Gene3D" id="3.20.20.10">
    <property type="entry name" value="Alanine racemase"/>
    <property type="match status" value="1"/>
</dbReference>
<dbReference type="PANTHER" id="PTHR43727">
    <property type="entry name" value="DIAMINOPIMELATE DECARBOXYLASE"/>
    <property type="match status" value="1"/>
</dbReference>
<comment type="catalytic activity">
    <reaction evidence="5 8">
        <text>meso-2,6-diaminopimelate + H(+) = L-lysine + CO2</text>
        <dbReference type="Rhea" id="RHEA:15101"/>
        <dbReference type="ChEBI" id="CHEBI:15378"/>
        <dbReference type="ChEBI" id="CHEBI:16526"/>
        <dbReference type="ChEBI" id="CHEBI:32551"/>
        <dbReference type="ChEBI" id="CHEBI:57791"/>
        <dbReference type="EC" id="4.1.1.20"/>
    </reaction>
</comment>
<dbReference type="InterPro" id="IPR022644">
    <property type="entry name" value="De-COase2_N"/>
</dbReference>
<dbReference type="HAMAP" id="MF_02120">
    <property type="entry name" value="LysA"/>
    <property type="match status" value="1"/>
</dbReference>
<dbReference type="RefSeq" id="WP_157688283.1">
    <property type="nucleotide sequence ID" value="NZ_CP034345.1"/>
</dbReference>
<keyword evidence="5" id="KW-0028">Amino-acid biosynthesis</keyword>
<feature type="binding site" evidence="5">
    <location>
        <position position="374"/>
    </location>
    <ligand>
        <name>substrate</name>
    </ligand>
</feature>
<feature type="active site" description="Proton donor" evidence="7">
    <location>
        <position position="345"/>
    </location>
</feature>
<dbReference type="InterPro" id="IPR009006">
    <property type="entry name" value="Ala_racemase/Decarboxylase_C"/>
</dbReference>
<feature type="binding site" evidence="5">
    <location>
        <position position="346"/>
    </location>
    <ligand>
        <name>substrate</name>
    </ligand>
</feature>
<gene>
    <name evidence="5 10" type="primary">lysA</name>
    <name evidence="10" type="ORF">EI982_04250</name>
</gene>
<dbReference type="InterPro" id="IPR002986">
    <property type="entry name" value="DAP_deCOOHase_LysA"/>
</dbReference>
<evidence type="ECO:0000313" key="11">
    <source>
        <dbReference type="Proteomes" id="UP000428325"/>
    </source>
</evidence>
<evidence type="ECO:0000256" key="4">
    <source>
        <dbReference type="ARBA" id="ARBA00023239"/>
    </source>
</evidence>
<dbReference type="CDD" id="cd06828">
    <property type="entry name" value="PLPDE_III_DapDC"/>
    <property type="match status" value="1"/>
</dbReference>
<dbReference type="GeneID" id="43368716"/>
<accession>A0A6B9F6L0</accession>
<comment type="cofactor">
    <cofactor evidence="1 5 7 8">
        <name>pyridoxal 5'-phosphate</name>
        <dbReference type="ChEBI" id="CHEBI:597326"/>
    </cofactor>
</comment>
<keyword evidence="3 5" id="KW-0663">Pyridoxal phosphate</keyword>
<comment type="pathway">
    <text evidence="5 8">Amino-acid biosynthesis; L-lysine biosynthesis via DAP pathway; L-lysine from DL-2,6-diaminopimelate: step 1/1.</text>
</comment>
<evidence type="ECO:0000256" key="2">
    <source>
        <dbReference type="ARBA" id="ARBA00022793"/>
    </source>
</evidence>
<dbReference type="GO" id="GO:0009089">
    <property type="term" value="P:lysine biosynthetic process via diaminopimelate"/>
    <property type="evidence" value="ECO:0007669"/>
    <property type="project" value="UniProtKB-UniRule"/>
</dbReference>
<evidence type="ECO:0000256" key="1">
    <source>
        <dbReference type="ARBA" id="ARBA00001933"/>
    </source>
</evidence>
<evidence type="ECO:0000256" key="6">
    <source>
        <dbReference type="NCBIfam" id="TIGR01048"/>
    </source>
</evidence>
<dbReference type="Pfam" id="PF02784">
    <property type="entry name" value="Orn_Arg_deC_N"/>
    <property type="match status" value="1"/>
</dbReference>
<organism evidence="10 11">
    <name type="scientific">Haloplanus rallus</name>
    <dbReference type="NCBI Taxonomy" id="1816183"/>
    <lineage>
        <taxon>Archaea</taxon>
        <taxon>Methanobacteriati</taxon>
        <taxon>Methanobacteriota</taxon>
        <taxon>Stenosarchaea group</taxon>
        <taxon>Halobacteria</taxon>
        <taxon>Halobacteriales</taxon>
        <taxon>Haloferacaceae</taxon>
        <taxon>Haloplanus</taxon>
    </lineage>
</organism>
<feature type="binding site" evidence="5">
    <location>
        <begin position="270"/>
        <end position="273"/>
    </location>
    <ligand>
        <name>pyridoxal 5'-phosphate</name>
        <dbReference type="ChEBI" id="CHEBI:597326"/>
    </ligand>
</feature>
<dbReference type="PRINTS" id="PR01181">
    <property type="entry name" value="DAPDCRBXLASE"/>
</dbReference>
<dbReference type="EC" id="4.1.1.20" evidence="5 6"/>
<dbReference type="PROSITE" id="PS00879">
    <property type="entry name" value="ODR_DC_2_2"/>
    <property type="match status" value="1"/>
</dbReference>
<dbReference type="NCBIfam" id="TIGR01048">
    <property type="entry name" value="lysA"/>
    <property type="match status" value="1"/>
</dbReference>
<dbReference type="AlphaFoldDB" id="A0A6B9F6L0"/>
<dbReference type="SUPFAM" id="SSF51419">
    <property type="entry name" value="PLP-binding barrel"/>
    <property type="match status" value="1"/>
</dbReference>
<feature type="binding site" evidence="5">
    <location>
        <position position="374"/>
    </location>
    <ligand>
        <name>pyridoxal 5'-phosphate</name>
        <dbReference type="ChEBI" id="CHEBI:597326"/>
    </ligand>
</feature>
<comment type="subunit">
    <text evidence="5">Homodimer.</text>
</comment>
<keyword evidence="5 8" id="KW-0457">Lysine biosynthesis</keyword>
<dbReference type="UniPathway" id="UPA00034">
    <property type="reaction ID" value="UER00027"/>
</dbReference>
<dbReference type="KEGG" id="hra:EI982_04250"/>